<name>E3CZL7_9BACT</name>
<dbReference type="Pfam" id="PF05833">
    <property type="entry name" value="NFACT_N"/>
    <property type="match status" value="2"/>
</dbReference>
<dbReference type="GO" id="GO:0072344">
    <property type="term" value="P:rescue of stalled ribosome"/>
    <property type="evidence" value="ECO:0007669"/>
    <property type="project" value="TreeGrafter"/>
</dbReference>
<keyword evidence="2" id="KW-1185">Reference proteome</keyword>
<dbReference type="Gene3D" id="2.30.310.10">
    <property type="entry name" value="ibrinogen binding protein from staphylococcus aureus domain"/>
    <property type="match status" value="1"/>
</dbReference>
<dbReference type="GO" id="GO:1990112">
    <property type="term" value="C:RQC complex"/>
    <property type="evidence" value="ECO:0007669"/>
    <property type="project" value="TreeGrafter"/>
</dbReference>
<reference evidence="1 2" key="1">
    <citation type="journal article" date="2010" name="Stand. Genomic Sci.">
        <title>Non-contiguous finished genome sequence of Aminomonas paucivorans type strain (GLU-3).</title>
        <authorList>
            <person name="Pitluck S."/>
            <person name="Yasawong M."/>
            <person name="Held B."/>
            <person name="Lapidus A."/>
            <person name="Nolan M."/>
            <person name="Copeland A."/>
            <person name="Lucas S."/>
            <person name="Del Rio T.G."/>
            <person name="Tice H."/>
            <person name="Cheng J.F."/>
            <person name="Chertkov O."/>
            <person name="Goodwin L."/>
            <person name="Tapia R."/>
            <person name="Han C."/>
            <person name="Liolios K."/>
            <person name="Ivanova N."/>
            <person name="Mavromatis K."/>
            <person name="Ovchinnikova G."/>
            <person name="Pati A."/>
            <person name="Chen A."/>
            <person name="Palaniappan K."/>
            <person name="Land M."/>
            <person name="Hauser L."/>
            <person name="Chang Y.J."/>
            <person name="Jeffries C.D."/>
            <person name="Pukall R."/>
            <person name="Spring S."/>
            <person name="Rohde M."/>
            <person name="Sikorski J."/>
            <person name="Goker M."/>
            <person name="Woyke T."/>
            <person name="Bristow J."/>
            <person name="Eisen J.A."/>
            <person name="Markowitz V."/>
            <person name="Hugenholtz P."/>
            <person name="Kyrpides N.C."/>
            <person name="Klenk H.P."/>
        </authorList>
    </citation>
    <scope>NUCLEOTIDE SEQUENCE [LARGE SCALE GENOMIC DNA]</scope>
    <source>
        <strain evidence="1 2">DSM 12260</strain>
    </source>
</reference>
<dbReference type="AlphaFoldDB" id="E3CZL7"/>
<dbReference type="GO" id="GO:0043023">
    <property type="term" value="F:ribosomal large subunit binding"/>
    <property type="evidence" value="ECO:0007669"/>
    <property type="project" value="TreeGrafter"/>
</dbReference>
<dbReference type="EMBL" id="CM001022">
    <property type="protein sequence ID" value="EFQ23801.1"/>
    <property type="molecule type" value="Genomic_DNA"/>
</dbReference>
<dbReference type="HOGENOM" id="CLU_022481_2_1_0"/>
<dbReference type="GO" id="GO:0000049">
    <property type="term" value="F:tRNA binding"/>
    <property type="evidence" value="ECO:0007669"/>
    <property type="project" value="TreeGrafter"/>
</dbReference>
<accession>E3CZL7</accession>
<dbReference type="PANTHER" id="PTHR15239:SF6">
    <property type="entry name" value="RIBOSOME QUALITY CONTROL COMPLEX SUBUNIT NEMF"/>
    <property type="match status" value="1"/>
</dbReference>
<dbReference type="STRING" id="584708.Apau_1381"/>
<evidence type="ECO:0000313" key="1">
    <source>
        <dbReference type="EMBL" id="EFQ23801.1"/>
    </source>
</evidence>
<evidence type="ECO:0000313" key="2">
    <source>
        <dbReference type="Proteomes" id="UP000005096"/>
    </source>
</evidence>
<protein>
    <recommendedName>
        <fullName evidence="3">NFACT RNA-binding domain-containing protein</fullName>
    </recommendedName>
</protein>
<dbReference type="PANTHER" id="PTHR15239">
    <property type="entry name" value="NUCLEAR EXPORT MEDIATOR FACTOR NEMF"/>
    <property type="match status" value="1"/>
</dbReference>
<sequence length="563" mass="63271">MDHMALGPEWTRLQEEWIRTRALGLHVESADGSEEGVFLSLGGNRRREHWFFSWDPRRCGLCRVLPEERREWLRRSGKTPVIHEALRSHLGGAVLHEVCQWKKDRVLILGFRRVLAAGYAKSYSLVLEGTERQSNASLVDEKGTILEVARRVYPEVNRYRTLLPGAPYVPPPPLPRDASGEAPEGVGRPLLRYLQERGEEEGGRLGNLLGERLYAEGAEPLRFLWFALPRGEGLLLLPPEASPVAGEDAFPVCDPLEATRSAVFLPLRDGFLDRRRREIRKVLRGRMEALRSQLRPSDDRREEPAPIQRYRRWGTLLLAEAHRVPPGATVAAVTDWEAPEAPEIQVPLIPGLSPVETANEYFSKYRKAWSRHQAGLKRQGFLAAELATLEEQEALLESADRAEALEELARDLGVQREVAPKKGPKPPAYRQARVAEAGGTVYLGESARGNRQLTFRTAKPEDWWFHAQGVPGAHVLFRREDGVDGPPEERVLVRVAALAAWYSRGKGSGKVWVDYTQRKHVRSLPDHGIAGARYSIFKSLLVEPKSWETVLRELQGGPAGEGI</sequence>
<dbReference type="Proteomes" id="UP000005096">
    <property type="component" value="Chromosome"/>
</dbReference>
<dbReference type="eggNOG" id="COG1293">
    <property type="taxonomic scope" value="Bacteria"/>
</dbReference>
<evidence type="ECO:0008006" key="3">
    <source>
        <dbReference type="Google" id="ProtNLM"/>
    </source>
</evidence>
<organism evidence="1 2">
    <name type="scientific">Aminomonas paucivorans DSM 12260</name>
    <dbReference type="NCBI Taxonomy" id="584708"/>
    <lineage>
        <taxon>Bacteria</taxon>
        <taxon>Thermotogati</taxon>
        <taxon>Synergistota</taxon>
        <taxon>Synergistia</taxon>
        <taxon>Synergistales</taxon>
        <taxon>Synergistaceae</taxon>
        <taxon>Aminomonas</taxon>
    </lineage>
</organism>
<dbReference type="InterPro" id="IPR051608">
    <property type="entry name" value="RQC_Subunit_NEMF"/>
</dbReference>
<dbReference type="PaxDb" id="584708-Apau_1381"/>
<gene>
    <name evidence="1" type="ORF">Apau_1381</name>
</gene>
<proteinExistence type="predicted"/>